<comment type="function">
    <text evidence="5">Methylates the class 1 translation termination release factors RF1/PrfA and RF2/PrfB on the glutamine residue of the universally conserved GGQ motif.</text>
</comment>
<sequence>MQISDALALSTTLLEVSDSPKKDLELILCHILEKPPSYLMAWPEKALSSDQLERFQACLSRRTKGEPVAYILGYRGFWTLDLEVTPDTLIPRPDTEVLVEVALERFDQSPRRVADLGTGTGAIALALASERPSWDIWGCDRIPAAVALAKRNQARYQLRNVSFVEGDWLSPLDGQFDLIVSNPPYIDPQDCHLQQGDVRYEPLSALVADEHGLADIKLIAIQALDFLKPEGCLMFEHGYNQGEAVRQLLAMLGYHQIETHQDYGGNDRITLGCKQGA</sequence>
<protein>
    <recommendedName>
        <fullName evidence="5">Release factor glutamine methyltransferase</fullName>
        <shortName evidence="5">RF MTase</shortName>
        <ecNumber evidence="5">2.1.1.297</ecNumber>
    </recommendedName>
    <alternativeName>
        <fullName evidence="5">N5-glutamine methyltransferase PrmC</fullName>
    </alternativeName>
    <alternativeName>
        <fullName evidence="5">Protein-(glutamine-N5) MTase PrmC</fullName>
    </alternativeName>
    <alternativeName>
        <fullName evidence="5">Protein-glutamine N-methyltransferase PrmC</fullName>
    </alternativeName>
</protein>
<keyword evidence="9" id="KW-1185">Reference proteome</keyword>
<proteinExistence type="inferred from homology"/>
<keyword evidence="3 5" id="KW-0949">S-adenosyl-L-methionine</keyword>
<keyword evidence="1 5" id="KW-0489">Methyltransferase</keyword>
<dbReference type="KEGG" id="ncu:F0U83_14500"/>
<organism evidence="8 9">
    <name type="scientific">Neptunomonas concharum</name>
    <dbReference type="NCBI Taxonomy" id="1031538"/>
    <lineage>
        <taxon>Bacteria</taxon>
        <taxon>Pseudomonadati</taxon>
        <taxon>Pseudomonadota</taxon>
        <taxon>Gammaproteobacteria</taxon>
        <taxon>Oceanospirillales</taxon>
        <taxon>Oceanospirillaceae</taxon>
        <taxon>Neptunomonas</taxon>
    </lineage>
</organism>
<feature type="binding site" evidence="5">
    <location>
        <position position="182"/>
    </location>
    <ligand>
        <name>S-adenosyl-L-methionine</name>
        <dbReference type="ChEBI" id="CHEBI:59789"/>
    </ligand>
</feature>
<dbReference type="InterPro" id="IPR029063">
    <property type="entry name" value="SAM-dependent_MTases_sf"/>
</dbReference>
<keyword evidence="2 5" id="KW-0808">Transferase</keyword>
<evidence type="ECO:0000256" key="2">
    <source>
        <dbReference type="ARBA" id="ARBA00022679"/>
    </source>
</evidence>
<dbReference type="Gene3D" id="1.10.8.10">
    <property type="entry name" value="DNA helicase RuvA subunit, C-terminal domain"/>
    <property type="match status" value="1"/>
</dbReference>
<dbReference type="InterPro" id="IPR050320">
    <property type="entry name" value="N5-glutamine_MTase"/>
</dbReference>
<dbReference type="InterPro" id="IPR007848">
    <property type="entry name" value="Small_mtfrase_dom"/>
</dbReference>
<dbReference type="InterPro" id="IPR002052">
    <property type="entry name" value="DNA_methylase_N6_adenine_CS"/>
</dbReference>
<dbReference type="NCBIfam" id="TIGR03534">
    <property type="entry name" value="RF_mod_PrmC"/>
    <property type="match status" value="1"/>
</dbReference>
<dbReference type="InterPro" id="IPR019874">
    <property type="entry name" value="RF_methyltr_PrmC"/>
</dbReference>
<dbReference type="PANTHER" id="PTHR18895:SF74">
    <property type="entry name" value="MTRF1L RELEASE FACTOR GLUTAMINE METHYLTRANSFERASE"/>
    <property type="match status" value="1"/>
</dbReference>
<dbReference type="FunFam" id="3.40.50.150:FF:000053">
    <property type="entry name" value="Release factor glutamine methyltransferase"/>
    <property type="match status" value="1"/>
</dbReference>
<feature type="binding site" evidence="5">
    <location>
        <begin position="182"/>
        <end position="185"/>
    </location>
    <ligand>
        <name>substrate</name>
    </ligand>
</feature>
<evidence type="ECO:0000313" key="8">
    <source>
        <dbReference type="EMBL" id="QEQ97835.1"/>
    </source>
</evidence>
<dbReference type="GO" id="GO:0003676">
    <property type="term" value="F:nucleic acid binding"/>
    <property type="evidence" value="ECO:0007669"/>
    <property type="project" value="InterPro"/>
</dbReference>
<feature type="domain" description="Release factor glutamine methyltransferase N-terminal" evidence="7">
    <location>
        <begin position="6"/>
        <end position="73"/>
    </location>
</feature>
<reference evidence="8 9" key="1">
    <citation type="journal article" date="2019" name="Biochem. Eng. J.">
        <title>Metabolic engineering of the marine bacteria Neptunomonas concharum for the production of acetoin and meso-2,3-butanediol from acetate.</title>
        <authorList>
            <person name="Li W."/>
            <person name="Pu N."/>
            <person name="Liu C.-X."/>
            <person name="Yuan Q.-P."/>
            <person name="Li Z.-J."/>
        </authorList>
    </citation>
    <scope>NUCLEOTIDE SEQUENCE [LARGE SCALE GENOMIC DNA]</scope>
    <source>
        <strain evidence="8 9">JCM17730</strain>
    </source>
</reference>
<evidence type="ECO:0000256" key="4">
    <source>
        <dbReference type="ARBA" id="ARBA00048391"/>
    </source>
</evidence>
<dbReference type="CDD" id="cd02440">
    <property type="entry name" value="AdoMet_MTases"/>
    <property type="match status" value="1"/>
</dbReference>
<dbReference type="GO" id="GO:0102559">
    <property type="term" value="F:peptide chain release factor N(5)-glutamine methyltransferase activity"/>
    <property type="evidence" value="ECO:0007669"/>
    <property type="project" value="UniProtKB-EC"/>
</dbReference>
<dbReference type="Pfam" id="PF05175">
    <property type="entry name" value="MTS"/>
    <property type="match status" value="1"/>
</dbReference>
<dbReference type="InterPro" id="IPR040758">
    <property type="entry name" value="PrmC_N"/>
</dbReference>
<evidence type="ECO:0000256" key="5">
    <source>
        <dbReference type="HAMAP-Rule" id="MF_02126"/>
    </source>
</evidence>
<feature type="binding site" evidence="5">
    <location>
        <begin position="117"/>
        <end position="121"/>
    </location>
    <ligand>
        <name>S-adenosyl-L-methionine</name>
        <dbReference type="ChEBI" id="CHEBI:59789"/>
    </ligand>
</feature>
<comment type="similarity">
    <text evidence="5">Belongs to the protein N5-glutamine methyltransferase family. PrmC subfamily.</text>
</comment>
<evidence type="ECO:0000259" key="7">
    <source>
        <dbReference type="Pfam" id="PF17827"/>
    </source>
</evidence>
<dbReference type="NCBIfam" id="TIGR00536">
    <property type="entry name" value="hemK_fam"/>
    <property type="match status" value="1"/>
</dbReference>
<comment type="catalytic activity">
    <reaction evidence="4 5">
        <text>L-glutaminyl-[peptide chain release factor] + S-adenosyl-L-methionine = N(5)-methyl-L-glutaminyl-[peptide chain release factor] + S-adenosyl-L-homocysteine + H(+)</text>
        <dbReference type="Rhea" id="RHEA:42896"/>
        <dbReference type="Rhea" id="RHEA-COMP:10271"/>
        <dbReference type="Rhea" id="RHEA-COMP:10272"/>
        <dbReference type="ChEBI" id="CHEBI:15378"/>
        <dbReference type="ChEBI" id="CHEBI:30011"/>
        <dbReference type="ChEBI" id="CHEBI:57856"/>
        <dbReference type="ChEBI" id="CHEBI:59789"/>
        <dbReference type="ChEBI" id="CHEBI:61891"/>
        <dbReference type="EC" id="2.1.1.297"/>
    </reaction>
</comment>
<feature type="domain" description="Methyltransferase small" evidence="6">
    <location>
        <begin position="103"/>
        <end position="190"/>
    </location>
</feature>
<dbReference type="SUPFAM" id="SSF53335">
    <property type="entry name" value="S-adenosyl-L-methionine-dependent methyltransferases"/>
    <property type="match status" value="1"/>
</dbReference>
<dbReference type="Gene3D" id="3.40.50.150">
    <property type="entry name" value="Vaccinia Virus protein VP39"/>
    <property type="match status" value="1"/>
</dbReference>
<name>A0A5P1REZ7_9GAMM</name>
<dbReference type="Pfam" id="PF17827">
    <property type="entry name" value="PrmC_N"/>
    <property type="match status" value="1"/>
</dbReference>
<feature type="binding site" evidence="5">
    <location>
        <position position="140"/>
    </location>
    <ligand>
        <name>S-adenosyl-L-methionine</name>
        <dbReference type="ChEBI" id="CHEBI:59789"/>
    </ligand>
</feature>
<dbReference type="PROSITE" id="PS00092">
    <property type="entry name" value="N6_MTASE"/>
    <property type="match status" value="1"/>
</dbReference>
<feature type="binding site" evidence="5">
    <location>
        <position position="168"/>
    </location>
    <ligand>
        <name>S-adenosyl-L-methionine</name>
        <dbReference type="ChEBI" id="CHEBI:59789"/>
    </ligand>
</feature>
<evidence type="ECO:0000313" key="9">
    <source>
        <dbReference type="Proteomes" id="UP000324760"/>
    </source>
</evidence>
<dbReference type="EC" id="2.1.1.297" evidence="5"/>
<dbReference type="HAMAP" id="MF_02126">
    <property type="entry name" value="RF_methyltr_PrmC"/>
    <property type="match status" value="1"/>
</dbReference>
<evidence type="ECO:0000259" key="6">
    <source>
        <dbReference type="Pfam" id="PF05175"/>
    </source>
</evidence>
<dbReference type="PANTHER" id="PTHR18895">
    <property type="entry name" value="HEMK METHYLTRANSFERASE"/>
    <property type="match status" value="1"/>
</dbReference>
<accession>A0A5P1REZ7</accession>
<dbReference type="GO" id="GO:0032259">
    <property type="term" value="P:methylation"/>
    <property type="evidence" value="ECO:0007669"/>
    <property type="project" value="UniProtKB-KW"/>
</dbReference>
<dbReference type="AlphaFoldDB" id="A0A5P1REZ7"/>
<gene>
    <name evidence="5 8" type="primary">prmC</name>
    <name evidence="8" type="ORF">F0U83_14500</name>
</gene>
<dbReference type="EMBL" id="CP043869">
    <property type="protein sequence ID" value="QEQ97835.1"/>
    <property type="molecule type" value="Genomic_DNA"/>
</dbReference>
<dbReference type="InterPro" id="IPR004556">
    <property type="entry name" value="HemK-like"/>
</dbReference>
<evidence type="ECO:0000256" key="3">
    <source>
        <dbReference type="ARBA" id="ARBA00022691"/>
    </source>
</evidence>
<dbReference type="OrthoDB" id="9800643at2"/>
<evidence type="ECO:0000256" key="1">
    <source>
        <dbReference type="ARBA" id="ARBA00022603"/>
    </source>
</evidence>
<dbReference type="RefSeq" id="WP_138987950.1">
    <property type="nucleotide sequence ID" value="NZ_CP043869.1"/>
</dbReference>
<dbReference type="Proteomes" id="UP000324760">
    <property type="component" value="Chromosome"/>
</dbReference>